<evidence type="ECO:0000313" key="2">
    <source>
        <dbReference type="Proteomes" id="UP001439875"/>
    </source>
</evidence>
<proteinExistence type="predicted"/>
<keyword evidence="2" id="KW-1185">Reference proteome</keyword>
<accession>A0ACC6SJ36</accession>
<comment type="caution">
    <text evidence="1">The sequence shown here is derived from an EMBL/GenBank/DDBJ whole genome shotgun (WGS) entry which is preliminary data.</text>
</comment>
<reference evidence="1" key="1">
    <citation type="submission" date="2024-03" db="EMBL/GenBank/DDBJ databases">
        <title>Human intestinal bacterial collection.</title>
        <authorList>
            <person name="Pauvert C."/>
            <person name="Hitch T.C.A."/>
            <person name="Clavel T."/>
        </authorList>
    </citation>
    <scope>NUCLEOTIDE SEQUENCE</scope>
    <source>
        <strain evidence="1">CLA-AA-H227</strain>
    </source>
</reference>
<protein>
    <submittedName>
        <fullName evidence="1">Uncharacterized protein</fullName>
    </submittedName>
</protein>
<organism evidence="1 2">
    <name type="scientific">Robertmurraya yapensis</name>
    <name type="common">ex Hitch et al 2024</name>
    <dbReference type="NCBI Taxonomy" id="3133160"/>
    <lineage>
        <taxon>Bacteria</taxon>
        <taxon>Bacillati</taxon>
        <taxon>Bacillota</taxon>
        <taxon>Bacilli</taxon>
        <taxon>Bacillales</taxon>
        <taxon>Bacillaceae</taxon>
        <taxon>Robertmurraya</taxon>
    </lineage>
</organism>
<name>A0ACC6SJ36_9BACI</name>
<sequence>MDLFDFIEMTTPKTETEIQSHFEILKQEFKKCGNNWGMRKETLPNSVISYLLDFEERKWISFHPQNRSIITIPNELRSWHTPEEAVDSIIEEIEEAYEKGNYQKAVGCRWHPHFEFPTKKLRDQYYQLSSQAFDSAARKLVHEQKALTYFIKNVEARGTRMNFFSEPLEKEVIKVASEEISLILDYDEMKHYFKTHAFFCGLPNHSYRPEIKVPLMGRLELAALCEATELKDISLILSYVGGSWTNLNSKYKIVYPPGWDFFRVFEETSTPEAMAVIEHELARLSGLNRRIG</sequence>
<gene>
    <name evidence="1" type="ORF">WMO40_20505</name>
</gene>
<dbReference type="EMBL" id="JBBMEW010000027">
    <property type="protein sequence ID" value="MEQ2529059.1"/>
    <property type="molecule type" value="Genomic_DNA"/>
</dbReference>
<evidence type="ECO:0000313" key="1">
    <source>
        <dbReference type="EMBL" id="MEQ2529059.1"/>
    </source>
</evidence>
<dbReference type="Proteomes" id="UP001439875">
    <property type="component" value="Unassembled WGS sequence"/>
</dbReference>